<feature type="compositionally biased region" description="Polar residues" evidence="1">
    <location>
        <begin position="344"/>
        <end position="354"/>
    </location>
</feature>
<feature type="compositionally biased region" description="Basic and acidic residues" evidence="1">
    <location>
        <begin position="177"/>
        <end position="186"/>
    </location>
</feature>
<dbReference type="GeneID" id="92045266"/>
<sequence>MAAYTYHHHWQDDDGRDGLIDFEQYYTFPSHPKNHAGGQGLFNRLLKRQYRQVDDSYQYAKKKQQLASQSSKSLSQSQSQSKSRQWGADLRSEQPCPAQGSPTTPAAMRAFSSSSTSSTNLKPRHKQCNPDQSPRPSAVGGAPPASPIATTTAADQQPNIFSRLLRRAQSKKALKPARLDTAEKHHAAPPLPAAKEPRDDVAVAQGEDSQGTVAMDRKPTLRLKKSIRSRFRGPEQPPRQPEATEEPRKPSAVYVPRHAAADFTRTAVPNSDAAARFASFDDARRRLSSSSQAPVSPTLHRPRTSPGHHHNPNKDEEDYFQQPQQLLQPLQPQQSNHAKRRSWAPSNTESRSNRFSFASYNTEADYTTAAAPKAAASSTTVDDHEALLLPPSSLDQAEQQRPRQSKRHSYRLVPDPHDAVIEEETDFQRFLNQAAEEDRRYRQDLWRTLSQRSRAAGGAGILPPPVVIGHDAADEFDLQVLLGGADWTTTKPQESSRERSNSNKRASNSHRKRASVISYRSQTDRTKQQLQLQQDMDNAPPLPLAESKANRRLSMTKRVQEYFKPEGVVNFRD</sequence>
<evidence type="ECO:0000313" key="2">
    <source>
        <dbReference type="EMBL" id="KAK8080073.1"/>
    </source>
</evidence>
<gene>
    <name evidence="2" type="ORF">PG997_007891</name>
</gene>
<protein>
    <submittedName>
        <fullName evidence="2">Uncharacterized protein</fullName>
    </submittedName>
</protein>
<feature type="compositionally biased region" description="Low complexity" evidence="1">
    <location>
        <begin position="134"/>
        <end position="154"/>
    </location>
</feature>
<name>A0ABR1WD78_9PEZI</name>
<organism evidence="2 3">
    <name type="scientific">Apiospora hydei</name>
    <dbReference type="NCBI Taxonomy" id="1337664"/>
    <lineage>
        <taxon>Eukaryota</taxon>
        <taxon>Fungi</taxon>
        <taxon>Dikarya</taxon>
        <taxon>Ascomycota</taxon>
        <taxon>Pezizomycotina</taxon>
        <taxon>Sordariomycetes</taxon>
        <taxon>Xylariomycetidae</taxon>
        <taxon>Amphisphaeriales</taxon>
        <taxon>Apiosporaceae</taxon>
        <taxon>Apiospora</taxon>
    </lineage>
</organism>
<evidence type="ECO:0000256" key="1">
    <source>
        <dbReference type="SAM" id="MobiDB-lite"/>
    </source>
</evidence>
<feature type="compositionally biased region" description="Basic residues" evidence="1">
    <location>
        <begin position="220"/>
        <end position="231"/>
    </location>
</feature>
<reference evidence="2 3" key="1">
    <citation type="submission" date="2023-01" db="EMBL/GenBank/DDBJ databases">
        <title>Analysis of 21 Apiospora genomes using comparative genomics revels a genus with tremendous synthesis potential of carbohydrate active enzymes and secondary metabolites.</title>
        <authorList>
            <person name="Sorensen T."/>
        </authorList>
    </citation>
    <scope>NUCLEOTIDE SEQUENCE [LARGE SCALE GENOMIC DNA]</scope>
    <source>
        <strain evidence="2 3">CBS 114990</strain>
    </source>
</reference>
<dbReference type="Proteomes" id="UP001433268">
    <property type="component" value="Unassembled WGS sequence"/>
</dbReference>
<feature type="region of interest" description="Disordered" evidence="1">
    <location>
        <begin position="487"/>
        <end position="551"/>
    </location>
</feature>
<feature type="region of interest" description="Disordered" evidence="1">
    <location>
        <begin position="285"/>
        <end position="354"/>
    </location>
</feature>
<feature type="region of interest" description="Disordered" evidence="1">
    <location>
        <begin position="56"/>
        <end position="157"/>
    </location>
</feature>
<comment type="caution">
    <text evidence="2">The sequence shown here is derived from an EMBL/GenBank/DDBJ whole genome shotgun (WGS) entry which is preliminary data.</text>
</comment>
<feature type="compositionally biased region" description="Low complexity" evidence="1">
    <location>
        <begin position="321"/>
        <end position="334"/>
    </location>
</feature>
<accession>A0ABR1WD78</accession>
<feature type="compositionally biased region" description="Low complexity" evidence="1">
    <location>
        <begin position="65"/>
        <end position="83"/>
    </location>
</feature>
<dbReference type="RefSeq" id="XP_066667548.1">
    <property type="nucleotide sequence ID" value="XM_066812206.1"/>
</dbReference>
<feature type="compositionally biased region" description="Basic residues" evidence="1">
    <location>
        <begin position="300"/>
        <end position="311"/>
    </location>
</feature>
<evidence type="ECO:0000313" key="3">
    <source>
        <dbReference type="Proteomes" id="UP001433268"/>
    </source>
</evidence>
<proteinExistence type="predicted"/>
<feature type="region of interest" description="Disordered" evidence="1">
    <location>
        <begin position="389"/>
        <end position="409"/>
    </location>
</feature>
<keyword evidence="3" id="KW-1185">Reference proteome</keyword>
<feature type="region of interest" description="Disordered" evidence="1">
    <location>
        <begin position="169"/>
        <end position="257"/>
    </location>
</feature>
<dbReference type="EMBL" id="JAQQWN010000006">
    <property type="protein sequence ID" value="KAK8080073.1"/>
    <property type="molecule type" value="Genomic_DNA"/>
</dbReference>